<accession>A0ACB7CDQ4</accession>
<reference evidence="1 2" key="1">
    <citation type="journal article" date="2021" name="Commun. Biol.">
        <title>Genomic insights into the host specific adaptation of the Pneumocystis genus.</title>
        <authorList>
            <person name="Cisse O.H."/>
            <person name="Ma L."/>
            <person name="Dekker J.P."/>
            <person name="Khil P.P."/>
            <person name="Youn J.-H."/>
            <person name="Brenchley J.M."/>
            <person name="Blair R."/>
            <person name="Pahar B."/>
            <person name="Chabe M."/>
            <person name="Van Rompay K.K.A."/>
            <person name="Keesler R."/>
            <person name="Sukura A."/>
            <person name="Hirsch V."/>
            <person name="Kutty G."/>
            <person name="Liu Y."/>
            <person name="Peng L."/>
            <person name="Chen J."/>
            <person name="Song J."/>
            <person name="Weissenbacher-Lang C."/>
            <person name="Xu J."/>
            <person name="Upham N.S."/>
            <person name="Stajich J.E."/>
            <person name="Cuomo C.A."/>
            <person name="Cushion M.T."/>
            <person name="Kovacs J.A."/>
        </authorList>
    </citation>
    <scope>NUCLEOTIDE SEQUENCE [LARGE SCALE GENOMIC DNA]</scope>
    <source>
        <strain evidence="1 2">RABM</strain>
    </source>
</reference>
<protein>
    <submittedName>
        <fullName evidence="1">Uncharacterized protein</fullName>
    </submittedName>
</protein>
<sequence>MSFRNLRKFRKLQESCTLESSINESSNPEINSNYFSDDINLFPSDNFNRFSIVNDIQTNYDSIFENDDRTIVEYKNQNNMYSEKRRIKKKDRNKTKINNEMNNVLNESFDKYDLKSVTKKTGDNLQQNKIKLLTINQCLLDSDLEMRKLFGKKTIDNNSDSRKKIKNHKIDFRSRFNRSPLMSFKNSWPPMLNNELSMDIIDYVNGIGYFKFSFSETYQDIQQQFLVAVNSLDPNNLMTLLQYNLAYHVSTLLQVSEILKHDGNYQSSIDLVDRALYALGCGFHPMFNISTGCVRLPFKYFENRIMYLTLYKHIHNLEKKGCWRTALEFNKLLLRFSLSPLEDSDNYGALLTIDFFALKAEEYDYIIELKEWYDQEYLKRLPSFAFSYSLALFHKENVNSLHIGSKEKICEAAFTFPWVIKPLFSLLKLSVPREYEELDPPTSLDALYMHIYLSRAKDIWNTPKYKNLLVSVSLPSPSINKSFKEVHQIPSGTLRYVLLSEDTNLVQYLPISVTSQPIMEYDPFPPDDSFECISVSESLENLVQNQTPNSSEISFQQCNFEISLQKSEYNSEAAIEPGDAKNVLERISVYLNSISEKILSFFRISW</sequence>
<dbReference type="EMBL" id="JABTEG010000007">
    <property type="protein sequence ID" value="KAG4304617.1"/>
    <property type="molecule type" value="Genomic_DNA"/>
</dbReference>
<organism evidence="1 2">
    <name type="scientific">Pneumocystis oryctolagi</name>
    <dbReference type="NCBI Taxonomy" id="42067"/>
    <lineage>
        <taxon>Eukaryota</taxon>
        <taxon>Fungi</taxon>
        <taxon>Dikarya</taxon>
        <taxon>Ascomycota</taxon>
        <taxon>Taphrinomycotina</taxon>
        <taxon>Pneumocystomycetes</taxon>
        <taxon>Pneumocystaceae</taxon>
        <taxon>Pneumocystis</taxon>
    </lineage>
</organism>
<evidence type="ECO:0000313" key="1">
    <source>
        <dbReference type="EMBL" id="KAG4304617.1"/>
    </source>
</evidence>
<evidence type="ECO:0000313" key="2">
    <source>
        <dbReference type="Proteomes" id="UP000768646"/>
    </source>
</evidence>
<gene>
    <name evidence="1" type="ORF">PORY_002010</name>
</gene>
<comment type="caution">
    <text evidence="1">The sequence shown here is derived from an EMBL/GenBank/DDBJ whole genome shotgun (WGS) entry which is preliminary data.</text>
</comment>
<proteinExistence type="predicted"/>
<name>A0ACB7CDQ4_9ASCO</name>
<keyword evidence="2" id="KW-1185">Reference proteome</keyword>
<dbReference type="Proteomes" id="UP000768646">
    <property type="component" value="Unassembled WGS sequence"/>
</dbReference>